<evidence type="ECO:0000313" key="3">
    <source>
        <dbReference type="Proteomes" id="UP000027002"/>
    </source>
</evidence>
<dbReference type="Proteomes" id="UP000027002">
    <property type="component" value="Chromosome 4"/>
</dbReference>
<evidence type="ECO:0000313" key="2">
    <source>
        <dbReference type="EMBL" id="QUC21557.1"/>
    </source>
</evidence>
<protein>
    <recommendedName>
        <fullName evidence="4">Antigenic cell wall galactomannoprotein</fullName>
    </recommendedName>
</protein>
<dbReference type="GO" id="GO:0005576">
    <property type="term" value="C:extracellular region"/>
    <property type="evidence" value="ECO:0007669"/>
    <property type="project" value="TreeGrafter"/>
</dbReference>
<proteinExistence type="predicted"/>
<sequence>MRFPPLLAIAALAATATALADAAALVAQIKALKAQTADLGAAVASWDGGPLSALPITADAAALLQRTRAAARLANQSARLAGNQALAAALAAAQLCQAVPPALQAMVDAKPKFDGLVFLSPVVLGDLEMQRDASRDLGQALVAKLPASWAAVAKSLVKGVDDAFAAAIDKYSVFAV</sequence>
<keyword evidence="1" id="KW-0732">Signal</keyword>
<organism evidence="2 3">
    <name type="scientific">Ustilaginoidea virens</name>
    <name type="common">Rice false smut fungus</name>
    <name type="synonym">Villosiclava virens</name>
    <dbReference type="NCBI Taxonomy" id="1159556"/>
    <lineage>
        <taxon>Eukaryota</taxon>
        <taxon>Fungi</taxon>
        <taxon>Dikarya</taxon>
        <taxon>Ascomycota</taxon>
        <taxon>Pezizomycotina</taxon>
        <taxon>Sordariomycetes</taxon>
        <taxon>Hypocreomycetidae</taxon>
        <taxon>Hypocreales</taxon>
        <taxon>Clavicipitaceae</taxon>
        <taxon>Ustilaginoidea</taxon>
    </lineage>
</organism>
<feature type="signal peptide" evidence="1">
    <location>
        <begin position="1"/>
        <end position="22"/>
    </location>
</feature>
<dbReference type="GeneID" id="66066577"/>
<dbReference type="AlphaFoldDB" id="A0A8E5MIZ5"/>
<dbReference type="InterPro" id="IPR021054">
    <property type="entry name" value="Cell_wall_mannoprotein_1"/>
</dbReference>
<dbReference type="RefSeq" id="XP_042999230.1">
    <property type="nucleotide sequence ID" value="XM_043143297.1"/>
</dbReference>
<reference evidence="2" key="1">
    <citation type="submission" date="2020-03" db="EMBL/GenBank/DDBJ databases">
        <title>A mixture of massive structural variations and highly conserved coding sequences in Ustilaginoidea virens genome.</title>
        <authorList>
            <person name="Zhang K."/>
            <person name="Zhao Z."/>
            <person name="Zhang Z."/>
            <person name="Li Y."/>
            <person name="Hsiang T."/>
            <person name="Sun W."/>
        </authorList>
    </citation>
    <scope>NUCLEOTIDE SEQUENCE</scope>
    <source>
        <strain evidence="2">UV-8b</strain>
    </source>
</reference>
<dbReference type="Gene3D" id="1.20.1280.140">
    <property type="match status" value="1"/>
</dbReference>
<accession>A0A8E5MIZ5</accession>
<feature type="chain" id="PRO_5034457482" description="Antigenic cell wall galactomannoprotein" evidence="1">
    <location>
        <begin position="23"/>
        <end position="176"/>
    </location>
</feature>
<evidence type="ECO:0000256" key="1">
    <source>
        <dbReference type="SAM" id="SignalP"/>
    </source>
</evidence>
<dbReference type="Pfam" id="PF12296">
    <property type="entry name" value="HsbA"/>
    <property type="match status" value="1"/>
</dbReference>
<dbReference type="KEGG" id="uvi:66066577"/>
<dbReference type="OrthoDB" id="2422134at2759"/>
<name>A0A8E5MIZ5_USTVR</name>
<gene>
    <name evidence="2" type="ORF">UV8b_05800</name>
</gene>
<keyword evidence="3" id="KW-1185">Reference proteome</keyword>
<dbReference type="PANTHER" id="PTHR38123">
    <property type="entry name" value="CELL WALL SERINE-THREONINE-RICH GALACTOMANNOPROTEIN MP1 (AFU_ORTHOLOGUE AFUA_4G03240)"/>
    <property type="match status" value="1"/>
</dbReference>
<dbReference type="PANTHER" id="PTHR38123:SF4">
    <property type="entry name" value="CELL WALL GALACTOMANNOPROTEIN, PUTATIVE (AFU_ORTHOLOGUE AFUA_4G00870)-RELATED"/>
    <property type="match status" value="1"/>
</dbReference>
<evidence type="ECO:0008006" key="4">
    <source>
        <dbReference type="Google" id="ProtNLM"/>
    </source>
</evidence>
<dbReference type="EMBL" id="CP072756">
    <property type="protein sequence ID" value="QUC21557.1"/>
    <property type="molecule type" value="Genomic_DNA"/>
</dbReference>